<dbReference type="Proteomes" id="UP000249248">
    <property type="component" value="Unassembled WGS sequence"/>
</dbReference>
<sequence>MSFPKNGLRTLMIYQTSYGWQVTGNDGWIDLYIESLEVKNGQLLNVKYDYFRKQVDLLDENNSQLKISSGIVKQLISLGLENGWEPEKRIAVLNLGHVDRKINPFPNYKTKA</sequence>
<reference evidence="1 2" key="1">
    <citation type="submission" date="2018-06" db="EMBL/GenBank/DDBJ databases">
        <title>The draft genome sequence of Crocinitomix sp. SM1701.</title>
        <authorList>
            <person name="Zhang X."/>
        </authorList>
    </citation>
    <scope>NUCLEOTIDE SEQUENCE [LARGE SCALE GENOMIC DNA]</scope>
    <source>
        <strain evidence="1 2">SM1701</strain>
    </source>
</reference>
<dbReference type="EMBL" id="QKSB01000025">
    <property type="protein sequence ID" value="PZE15624.1"/>
    <property type="molecule type" value="Genomic_DNA"/>
</dbReference>
<name>A0A2W1MW73_9FLAO</name>
<comment type="caution">
    <text evidence="1">The sequence shown here is derived from an EMBL/GenBank/DDBJ whole genome shotgun (WGS) entry which is preliminary data.</text>
</comment>
<protein>
    <submittedName>
        <fullName evidence="1">Uncharacterized protein</fullName>
    </submittedName>
</protein>
<proteinExistence type="predicted"/>
<organism evidence="1 2">
    <name type="scientific">Putridiphycobacter roseus</name>
    <dbReference type="NCBI Taxonomy" id="2219161"/>
    <lineage>
        <taxon>Bacteria</taxon>
        <taxon>Pseudomonadati</taxon>
        <taxon>Bacteroidota</taxon>
        <taxon>Flavobacteriia</taxon>
        <taxon>Flavobacteriales</taxon>
        <taxon>Crocinitomicaceae</taxon>
        <taxon>Putridiphycobacter</taxon>
    </lineage>
</organism>
<keyword evidence="2" id="KW-1185">Reference proteome</keyword>
<evidence type="ECO:0000313" key="1">
    <source>
        <dbReference type="EMBL" id="PZE15624.1"/>
    </source>
</evidence>
<evidence type="ECO:0000313" key="2">
    <source>
        <dbReference type="Proteomes" id="UP000249248"/>
    </source>
</evidence>
<accession>A0A2W1MW73</accession>
<dbReference type="AlphaFoldDB" id="A0A2W1MW73"/>
<dbReference type="OrthoDB" id="1269164at2"/>
<gene>
    <name evidence="1" type="ORF">DNU06_17085</name>
</gene>
<dbReference type="RefSeq" id="WP_111064725.1">
    <property type="nucleotide sequence ID" value="NZ_JBHUCU010000033.1"/>
</dbReference>